<accession>A0A1G7H7X2</accession>
<feature type="transmembrane region" description="Helical" evidence="7">
    <location>
        <begin position="296"/>
        <end position="316"/>
    </location>
</feature>
<dbReference type="PANTHER" id="PTHR43266:SF8">
    <property type="entry name" value="MACROLIDE-EFFLUX PROTEIN"/>
    <property type="match status" value="1"/>
</dbReference>
<evidence type="ECO:0000256" key="6">
    <source>
        <dbReference type="ARBA" id="ARBA00023136"/>
    </source>
</evidence>
<dbReference type="SUPFAM" id="SSF103473">
    <property type="entry name" value="MFS general substrate transporter"/>
    <property type="match status" value="1"/>
</dbReference>
<dbReference type="CDD" id="cd06173">
    <property type="entry name" value="MFS_MefA_like"/>
    <property type="match status" value="1"/>
</dbReference>
<feature type="transmembrane region" description="Helical" evidence="7">
    <location>
        <begin position="355"/>
        <end position="377"/>
    </location>
</feature>
<reference evidence="9 10" key="1">
    <citation type="submission" date="2016-10" db="EMBL/GenBank/DDBJ databases">
        <authorList>
            <person name="de Groot N.N."/>
        </authorList>
    </citation>
    <scope>NUCLEOTIDE SEQUENCE [LARGE SCALE GENOMIC DNA]</scope>
    <source>
        <strain evidence="9 10">DSM 28129</strain>
    </source>
</reference>
<dbReference type="PROSITE" id="PS50850">
    <property type="entry name" value="MFS"/>
    <property type="match status" value="1"/>
</dbReference>
<organism evidence="9 10">
    <name type="scientific">Fontibacillus panacisegetis</name>
    <dbReference type="NCBI Taxonomy" id="670482"/>
    <lineage>
        <taxon>Bacteria</taxon>
        <taxon>Bacillati</taxon>
        <taxon>Bacillota</taxon>
        <taxon>Bacilli</taxon>
        <taxon>Bacillales</taxon>
        <taxon>Paenibacillaceae</taxon>
        <taxon>Fontibacillus</taxon>
    </lineage>
</organism>
<dbReference type="Gene3D" id="1.20.1250.20">
    <property type="entry name" value="MFS general substrate transporter like domains"/>
    <property type="match status" value="1"/>
</dbReference>
<evidence type="ECO:0000256" key="2">
    <source>
        <dbReference type="ARBA" id="ARBA00022448"/>
    </source>
</evidence>
<feature type="transmembrane region" description="Helical" evidence="7">
    <location>
        <begin position="55"/>
        <end position="77"/>
    </location>
</feature>
<evidence type="ECO:0000256" key="3">
    <source>
        <dbReference type="ARBA" id="ARBA00022475"/>
    </source>
</evidence>
<name>A0A1G7H7X2_9BACL</name>
<dbReference type="EMBL" id="FNBG01000004">
    <property type="protein sequence ID" value="SDE96532.1"/>
    <property type="molecule type" value="Genomic_DNA"/>
</dbReference>
<feature type="transmembrane region" description="Helical" evidence="7">
    <location>
        <begin position="322"/>
        <end position="343"/>
    </location>
</feature>
<feature type="transmembrane region" description="Helical" evidence="7">
    <location>
        <begin position="233"/>
        <end position="254"/>
    </location>
</feature>
<feature type="transmembrane region" description="Helical" evidence="7">
    <location>
        <begin position="20"/>
        <end position="43"/>
    </location>
</feature>
<dbReference type="AlphaFoldDB" id="A0A1G7H7X2"/>
<evidence type="ECO:0000259" key="8">
    <source>
        <dbReference type="PROSITE" id="PS50850"/>
    </source>
</evidence>
<protein>
    <submittedName>
        <fullName evidence="9">Predicted arabinose efflux permease, MFS family</fullName>
    </submittedName>
</protein>
<comment type="subcellular location">
    <subcellularLocation>
        <location evidence="1">Cell membrane</location>
        <topology evidence="1">Multi-pass membrane protein</topology>
    </subcellularLocation>
</comment>
<evidence type="ECO:0000256" key="7">
    <source>
        <dbReference type="SAM" id="Phobius"/>
    </source>
</evidence>
<keyword evidence="10" id="KW-1185">Reference proteome</keyword>
<evidence type="ECO:0000256" key="1">
    <source>
        <dbReference type="ARBA" id="ARBA00004651"/>
    </source>
</evidence>
<sequence length="425" mass="46588">MSTTASPDSPASQSLFSNRFFQTVLISNIFLQIGIWVRNFAILMFVTDQTNSDPLAISLISVVEFAPIFVFSFIGGAFADRWKPKRTMIWCDFLSAASVFAVLITLMYGSWEMVYFATFISAILSQFSQPSVMKLFKQHIHPEKMQQGMAMFQSLMAIFMVLGPSLGIFSYHHFGIYISIGVMGVAFLLSAIVLFRLPADKEPEANETAAKTNIRQELADGFRYVWRSPVLRVLGATFAIAGFAVGTIQTLGLFVVTERLGQTKEFLQFLLMVNGVAMLIGGIAVMALAKKIPPQVLLAFGITVSAICIVGMGFSTSIPLTLALQFLNGLTFPCIQIGINTMIMQWTEQEYVGRVNGVLSPMFMGMMVIMMSLAGIFKKFFPLVGIYSVSGIIMLIGAIILIPIFKHKPSPALATVSGGNPETTT</sequence>
<evidence type="ECO:0000313" key="9">
    <source>
        <dbReference type="EMBL" id="SDE96532.1"/>
    </source>
</evidence>
<evidence type="ECO:0000256" key="4">
    <source>
        <dbReference type="ARBA" id="ARBA00022692"/>
    </source>
</evidence>
<dbReference type="InterPro" id="IPR020846">
    <property type="entry name" value="MFS_dom"/>
</dbReference>
<dbReference type="GO" id="GO:0022857">
    <property type="term" value="F:transmembrane transporter activity"/>
    <property type="evidence" value="ECO:0007669"/>
    <property type="project" value="InterPro"/>
</dbReference>
<evidence type="ECO:0000256" key="5">
    <source>
        <dbReference type="ARBA" id="ARBA00022989"/>
    </source>
</evidence>
<feature type="domain" description="Major facilitator superfamily (MFS) profile" evidence="8">
    <location>
        <begin position="230"/>
        <end position="425"/>
    </location>
</feature>
<keyword evidence="6 7" id="KW-0472">Membrane</keyword>
<dbReference type="InterPro" id="IPR011701">
    <property type="entry name" value="MFS"/>
</dbReference>
<dbReference type="STRING" id="670482.SAMN04488542_10443"/>
<evidence type="ECO:0000313" key="10">
    <source>
        <dbReference type="Proteomes" id="UP000198972"/>
    </source>
</evidence>
<keyword evidence="4 7" id="KW-0812">Transmembrane</keyword>
<feature type="transmembrane region" description="Helical" evidence="7">
    <location>
        <begin position="174"/>
        <end position="195"/>
    </location>
</feature>
<dbReference type="OrthoDB" id="2942684at2"/>
<feature type="transmembrane region" description="Helical" evidence="7">
    <location>
        <begin position="148"/>
        <end position="168"/>
    </location>
</feature>
<dbReference type="Proteomes" id="UP000198972">
    <property type="component" value="Unassembled WGS sequence"/>
</dbReference>
<proteinExistence type="predicted"/>
<dbReference type="RefSeq" id="WP_091227390.1">
    <property type="nucleotide sequence ID" value="NZ_FNBG01000004.1"/>
</dbReference>
<dbReference type="Pfam" id="PF07690">
    <property type="entry name" value="MFS_1"/>
    <property type="match status" value="1"/>
</dbReference>
<feature type="transmembrane region" description="Helical" evidence="7">
    <location>
        <begin position="266"/>
        <end position="289"/>
    </location>
</feature>
<keyword evidence="5 7" id="KW-1133">Transmembrane helix</keyword>
<dbReference type="GO" id="GO:0005886">
    <property type="term" value="C:plasma membrane"/>
    <property type="evidence" value="ECO:0007669"/>
    <property type="project" value="UniProtKB-SubCell"/>
</dbReference>
<gene>
    <name evidence="9" type="ORF">SAMN04488542_10443</name>
</gene>
<keyword evidence="2" id="KW-0813">Transport</keyword>
<feature type="transmembrane region" description="Helical" evidence="7">
    <location>
        <begin position="89"/>
        <end position="108"/>
    </location>
</feature>
<feature type="transmembrane region" description="Helical" evidence="7">
    <location>
        <begin position="383"/>
        <end position="405"/>
    </location>
</feature>
<dbReference type="InterPro" id="IPR036259">
    <property type="entry name" value="MFS_trans_sf"/>
</dbReference>
<keyword evidence="3" id="KW-1003">Cell membrane</keyword>
<dbReference type="PANTHER" id="PTHR43266">
    <property type="entry name" value="MACROLIDE-EFFLUX PROTEIN"/>
    <property type="match status" value="1"/>
</dbReference>